<dbReference type="Proteomes" id="UP001153076">
    <property type="component" value="Unassembled WGS sequence"/>
</dbReference>
<comment type="caution">
    <text evidence="2">The sequence shown here is derived from an EMBL/GenBank/DDBJ whole genome shotgun (WGS) entry which is preliminary data.</text>
</comment>
<name>A0A9Q1K5D5_9CARY</name>
<dbReference type="OrthoDB" id="786951at2759"/>
<gene>
    <name evidence="2" type="ORF">Cgig2_016878</name>
</gene>
<dbReference type="AlphaFoldDB" id="A0A9Q1K5D5"/>
<dbReference type="EMBL" id="JAKOGI010000316">
    <property type="protein sequence ID" value="KAJ8437135.1"/>
    <property type="molecule type" value="Genomic_DNA"/>
</dbReference>
<evidence type="ECO:0000313" key="2">
    <source>
        <dbReference type="EMBL" id="KAJ8437135.1"/>
    </source>
</evidence>
<sequence length="220" mass="24822">MRKVLHANRLKSRLNEICGFCVNCWSDCHHTECCKEEGPSHLKIYLLRMLKPTSSEKEGSSREDSSRCPLVLEEGRLHRLRSCVHSDQAQFPPGRSGEIQPDAARRQPPLRASQVSRSSSEASRLTNNIFPYRESLIHNPNSLVVNLEHLQCLRSRSPFFSPLFPRRLPPLDQSKATYVTLLCRNCRNVRTVPCRPGLGGASFLDLADHVAQDVSKRGAP</sequence>
<keyword evidence="3" id="KW-1185">Reference proteome</keyword>
<protein>
    <submittedName>
        <fullName evidence="2">Uncharacterized protein</fullName>
    </submittedName>
</protein>
<evidence type="ECO:0000313" key="3">
    <source>
        <dbReference type="Proteomes" id="UP001153076"/>
    </source>
</evidence>
<organism evidence="2 3">
    <name type="scientific">Carnegiea gigantea</name>
    <dbReference type="NCBI Taxonomy" id="171969"/>
    <lineage>
        <taxon>Eukaryota</taxon>
        <taxon>Viridiplantae</taxon>
        <taxon>Streptophyta</taxon>
        <taxon>Embryophyta</taxon>
        <taxon>Tracheophyta</taxon>
        <taxon>Spermatophyta</taxon>
        <taxon>Magnoliopsida</taxon>
        <taxon>eudicotyledons</taxon>
        <taxon>Gunneridae</taxon>
        <taxon>Pentapetalae</taxon>
        <taxon>Caryophyllales</taxon>
        <taxon>Cactineae</taxon>
        <taxon>Cactaceae</taxon>
        <taxon>Cactoideae</taxon>
        <taxon>Echinocereeae</taxon>
        <taxon>Carnegiea</taxon>
    </lineage>
</organism>
<reference evidence="2" key="1">
    <citation type="submission" date="2022-04" db="EMBL/GenBank/DDBJ databases">
        <title>Carnegiea gigantea Genome sequencing and assembly v2.</title>
        <authorList>
            <person name="Copetti D."/>
            <person name="Sanderson M.J."/>
            <person name="Burquez A."/>
            <person name="Wojciechowski M.F."/>
        </authorList>
    </citation>
    <scope>NUCLEOTIDE SEQUENCE</scope>
    <source>
        <strain evidence="2">SGP5-SGP5p</strain>
        <tissue evidence="2">Aerial part</tissue>
    </source>
</reference>
<feature type="compositionally biased region" description="Low complexity" evidence="1">
    <location>
        <begin position="111"/>
        <end position="120"/>
    </location>
</feature>
<proteinExistence type="predicted"/>
<feature type="region of interest" description="Disordered" evidence="1">
    <location>
        <begin position="87"/>
        <end position="120"/>
    </location>
</feature>
<accession>A0A9Q1K5D5</accession>
<evidence type="ECO:0000256" key="1">
    <source>
        <dbReference type="SAM" id="MobiDB-lite"/>
    </source>
</evidence>